<protein>
    <recommendedName>
        <fullName evidence="3">WD40 repeat-like protein</fullName>
    </recommendedName>
</protein>
<dbReference type="EMBL" id="KQ965731">
    <property type="protein sequence ID" value="KXS22152.1"/>
    <property type="molecule type" value="Genomic_DNA"/>
</dbReference>
<evidence type="ECO:0000313" key="1">
    <source>
        <dbReference type="EMBL" id="KXS22152.1"/>
    </source>
</evidence>
<sequence>MQRLPPLRGHTLSVVSLYVPTPPDGEPATKSGDSVSEIGGSMVHLVSGGDDGTARLWSIALDKKPDNSDVTMRAKVLRAVKLGSGGEDEAAVSAVYVSPSLDRLLAAHGPVVRARLRPNFYNSSDFDRERRRETFYILQRWVLRRGIRSPGRGQRGGERHRCQLLWKLPGTGKRCWKRKGVAPSDAQRREGPGE</sequence>
<proteinExistence type="predicted"/>
<keyword evidence="2" id="KW-1185">Reference proteome</keyword>
<dbReference type="Gene3D" id="2.130.10.10">
    <property type="entry name" value="YVTN repeat-like/Quinoprotein amine dehydrogenase"/>
    <property type="match status" value="1"/>
</dbReference>
<evidence type="ECO:0008006" key="3">
    <source>
        <dbReference type="Google" id="ProtNLM"/>
    </source>
</evidence>
<reference evidence="1 2" key="1">
    <citation type="journal article" date="2015" name="Genome Biol. Evol.">
        <title>Phylogenomic analyses indicate that early fungi evolved digesting cell walls of algal ancestors of land plants.</title>
        <authorList>
            <person name="Chang Y."/>
            <person name="Wang S."/>
            <person name="Sekimoto S."/>
            <person name="Aerts A.L."/>
            <person name="Choi C."/>
            <person name="Clum A."/>
            <person name="LaButti K.M."/>
            <person name="Lindquist E.A."/>
            <person name="Yee Ngan C."/>
            <person name="Ohm R.A."/>
            <person name="Salamov A.A."/>
            <person name="Grigoriev I.V."/>
            <person name="Spatafora J.W."/>
            <person name="Berbee M.L."/>
        </authorList>
    </citation>
    <scope>NUCLEOTIDE SEQUENCE [LARGE SCALE GENOMIC DNA]</scope>
    <source>
        <strain evidence="1 2">JEL478</strain>
    </source>
</reference>
<name>A0A139AZI6_GONPJ</name>
<dbReference type="InterPro" id="IPR015943">
    <property type="entry name" value="WD40/YVTN_repeat-like_dom_sf"/>
</dbReference>
<organism evidence="1 2">
    <name type="scientific">Gonapodya prolifera (strain JEL478)</name>
    <name type="common">Monoblepharis prolifera</name>
    <dbReference type="NCBI Taxonomy" id="1344416"/>
    <lineage>
        <taxon>Eukaryota</taxon>
        <taxon>Fungi</taxon>
        <taxon>Fungi incertae sedis</taxon>
        <taxon>Chytridiomycota</taxon>
        <taxon>Chytridiomycota incertae sedis</taxon>
        <taxon>Monoblepharidomycetes</taxon>
        <taxon>Monoblepharidales</taxon>
        <taxon>Gonapodyaceae</taxon>
        <taxon>Gonapodya</taxon>
    </lineage>
</organism>
<dbReference type="AlphaFoldDB" id="A0A139AZI6"/>
<accession>A0A139AZI6</accession>
<evidence type="ECO:0000313" key="2">
    <source>
        <dbReference type="Proteomes" id="UP000070544"/>
    </source>
</evidence>
<dbReference type="Proteomes" id="UP000070544">
    <property type="component" value="Unassembled WGS sequence"/>
</dbReference>
<gene>
    <name evidence="1" type="ORF">M427DRAFT_166115</name>
</gene>